<dbReference type="EMBL" id="BMAO01037273">
    <property type="protein sequence ID" value="GFR16602.1"/>
    <property type="molecule type" value="Genomic_DNA"/>
</dbReference>
<gene>
    <name evidence="2" type="ORF">TNCT_576251</name>
</gene>
<sequence length="122" mass="14279">MLRASEDFKLPETVNEFRRYVGVINFYNRFIPNTAENQVILINYLKGTKSNVNNKIHWTEELRLYFSENSSESDIESGVTEDTPKKPAETSKKKVRFSPLPLHSSTRSTKGGREVRFFVRYR</sequence>
<comment type="caution">
    <text evidence="2">The sequence shown here is derived from an EMBL/GenBank/DDBJ whole genome shotgun (WGS) entry which is preliminary data.</text>
</comment>
<accession>A0A8X6LQ73</accession>
<dbReference type="InterPro" id="IPR043502">
    <property type="entry name" value="DNA/RNA_pol_sf"/>
</dbReference>
<evidence type="ECO:0000256" key="1">
    <source>
        <dbReference type="SAM" id="MobiDB-lite"/>
    </source>
</evidence>
<proteinExistence type="predicted"/>
<dbReference type="Gene3D" id="3.30.70.270">
    <property type="match status" value="1"/>
</dbReference>
<dbReference type="InterPro" id="IPR043128">
    <property type="entry name" value="Rev_trsase/Diguanyl_cyclase"/>
</dbReference>
<organism evidence="2 3">
    <name type="scientific">Trichonephila clavata</name>
    <name type="common">Joro spider</name>
    <name type="synonym">Nephila clavata</name>
    <dbReference type="NCBI Taxonomy" id="2740835"/>
    <lineage>
        <taxon>Eukaryota</taxon>
        <taxon>Metazoa</taxon>
        <taxon>Ecdysozoa</taxon>
        <taxon>Arthropoda</taxon>
        <taxon>Chelicerata</taxon>
        <taxon>Arachnida</taxon>
        <taxon>Araneae</taxon>
        <taxon>Araneomorphae</taxon>
        <taxon>Entelegynae</taxon>
        <taxon>Araneoidea</taxon>
        <taxon>Nephilidae</taxon>
        <taxon>Trichonephila</taxon>
    </lineage>
</organism>
<evidence type="ECO:0000313" key="3">
    <source>
        <dbReference type="Proteomes" id="UP000887116"/>
    </source>
</evidence>
<name>A0A8X6LQ73_TRICU</name>
<feature type="region of interest" description="Disordered" evidence="1">
    <location>
        <begin position="68"/>
        <end position="109"/>
    </location>
</feature>
<feature type="compositionally biased region" description="Basic and acidic residues" evidence="1">
    <location>
        <begin position="82"/>
        <end position="92"/>
    </location>
</feature>
<dbReference type="GO" id="GO:0071897">
    <property type="term" value="P:DNA biosynthetic process"/>
    <property type="evidence" value="ECO:0007669"/>
    <property type="project" value="UniProtKB-ARBA"/>
</dbReference>
<dbReference type="AlphaFoldDB" id="A0A8X6LQ73"/>
<keyword evidence="3" id="KW-1185">Reference proteome</keyword>
<evidence type="ECO:0000313" key="2">
    <source>
        <dbReference type="EMBL" id="GFR16602.1"/>
    </source>
</evidence>
<protein>
    <submittedName>
        <fullName evidence="2">Uncharacterized protein</fullName>
    </submittedName>
</protein>
<reference evidence="2" key="1">
    <citation type="submission" date="2020-07" db="EMBL/GenBank/DDBJ databases">
        <title>Multicomponent nature underlies the extraordinary mechanical properties of spider dragline silk.</title>
        <authorList>
            <person name="Kono N."/>
            <person name="Nakamura H."/>
            <person name="Mori M."/>
            <person name="Yoshida Y."/>
            <person name="Ohtoshi R."/>
            <person name="Malay A.D."/>
            <person name="Moran D.A.P."/>
            <person name="Tomita M."/>
            <person name="Numata K."/>
            <person name="Arakawa K."/>
        </authorList>
    </citation>
    <scope>NUCLEOTIDE SEQUENCE</scope>
</reference>
<dbReference type="Proteomes" id="UP000887116">
    <property type="component" value="Unassembled WGS sequence"/>
</dbReference>
<dbReference type="SUPFAM" id="SSF56672">
    <property type="entry name" value="DNA/RNA polymerases"/>
    <property type="match status" value="1"/>
</dbReference>
<dbReference type="OrthoDB" id="6379273at2759"/>